<dbReference type="GO" id="GO:0042742">
    <property type="term" value="P:defense response to bacterium"/>
    <property type="evidence" value="ECO:0007669"/>
    <property type="project" value="UniProtKB-ARBA"/>
</dbReference>
<dbReference type="Pfam" id="PF23598">
    <property type="entry name" value="LRR_14"/>
    <property type="match status" value="2"/>
</dbReference>
<dbReference type="SUPFAM" id="SSF52058">
    <property type="entry name" value="L domain-like"/>
    <property type="match status" value="1"/>
</dbReference>
<evidence type="ECO:0000256" key="5">
    <source>
        <dbReference type="ARBA" id="ARBA00022821"/>
    </source>
</evidence>
<dbReference type="Gene3D" id="1.20.5.4130">
    <property type="match status" value="1"/>
</dbReference>
<keyword evidence="6" id="KW-0175">Coiled coil</keyword>
<dbReference type="Gene3D" id="3.80.10.10">
    <property type="entry name" value="Ribonuclease Inhibitor"/>
    <property type="match status" value="2"/>
</dbReference>
<dbReference type="InterPro" id="IPR036388">
    <property type="entry name" value="WH-like_DNA-bd_sf"/>
</dbReference>
<evidence type="ECO:0000256" key="1">
    <source>
        <dbReference type="ARBA" id="ARBA00008894"/>
    </source>
</evidence>
<dbReference type="InterPro" id="IPR027417">
    <property type="entry name" value="P-loop_NTPase"/>
</dbReference>
<dbReference type="InterPro" id="IPR041118">
    <property type="entry name" value="Rx_N"/>
</dbReference>
<evidence type="ECO:0000256" key="6">
    <source>
        <dbReference type="ARBA" id="ARBA00023054"/>
    </source>
</evidence>
<dbReference type="Gene3D" id="1.10.10.10">
    <property type="entry name" value="Winged helix-like DNA-binding domain superfamily/Winged helix DNA-binding domain"/>
    <property type="match status" value="2"/>
</dbReference>
<dbReference type="InterPro" id="IPR032675">
    <property type="entry name" value="LRR_dom_sf"/>
</dbReference>
<evidence type="ECO:0000256" key="2">
    <source>
        <dbReference type="ARBA" id="ARBA00022614"/>
    </source>
</evidence>
<dbReference type="Pfam" id="PF18052">
    <property type="entry name" value="Rx_N"/>
    <property type="match status" value="1"/>
</dbReference>
<keyword evidence="4" id="KW-0547">Nucleotide-binding</keyword>
<dbReference type="EMBL" id="CM029054">
    <property type="protein sequence ID" value="KAG2534050.1"/>
    <property type="molecule type" value="Genomic_DNA"/>
</dbReference>
<evidence type="ECO:0000313" key="10">
    <source>
        <dbReference type="Proteomes" id="UP000823388"/>
    </source>
</evidence>
<dbReference type="InterPro" id="IPR003591">
    <property type="entry name" value="Leu-rich_rpt_typical-subtyp"/>
</dbReference>
<dbReference type="SMART" id="SM00382">
    <property type="entry name" value="AAA"/>
    <property type="match status" value="2"/>
</dbReference>
<dbReference type="Proteomes" id="UP000823388">
    <property type="component" value="Chromosome 9N"/>
</dbReference>
<dbReference type="CDD" id="cd14798">
    <property type="entry name" value="RX-CC_like"/>
    <property type="match status" value="1"/>
</dbReference>
<dbReference type="PRINTS" id="PR00364">
    <property type="entry name" value="DISEASERSIST"/>
</dbReference>
<dbReference type="PANTHER" id="PTHR23155">
    <property type="entry name" value="DISEASE RESISTANCE PROTEIN RP"/>
    <property type="match status" value="1"/>
</dbReference>
<feature type="compositionally biased region" description="Acidic residues" evidence="7">
    <location>
        <begin position="1068"/>
        <end position="1077"/>
    </location>
</feature>
<evidence type="ECO:0000259" key="8">
    <source>
        <dbReference type="SMART" id="SM00382"/>
    </source>
</evidence>
<sequence length="1912" mass="215766">MAAVADAFASKLMGILQGMAKEEVEMLLGVPGEIAKLETTLGYISPILADAERRRIRDSAAERWMREFKDAMYDADDILDLCQILEGGEEPMLARRRYIPVFSCFSNQVIPHQIGMRIKALNQRLEDLAKMIPRFGFIISQATSSTSTTTRDSTYSGSDFRRETILVSDIIGEKIDEDRRKLCDLLVNEMDAPTRSVIDNVVVVAITGAAGIGKTTLAQMVFNDRIVQEHFEVKIWLSVTREFRKIRLLRQCIAYVDGIADDVEDTIGELEQRLHLAMREKKFLVVMDDVWSGEAWHILGLPLAPGSRVLVTTRNDTVAREMGAQHLHRVTTLDPDDSWLLLKKQVSPAADDRDIDDLKDIGMMIIEKCDGLPLAIKVIGGLLRTRAPERDSWFYVLNHNSDEQLEIISSSLYLSYQDLSPQLKQCFLYYSLLPKGVNFDSPNVINMWISEGFIHRAARLADELEDTGTGCHQDLIMRHLVEPGASCSMHDIVRSFAQHMAREEALVVQMELKTGVRSHLLSKLRRLSIESTESVPVEWADLQKLVLLRVLIINGTVNFKPGDSLSSFSRLRVLHAVRVAGSDRLVSSLCQLKHLRYLYLYDSDISRLPDDIDRMKFLQHIGIVNCGSFVRLPVNIINLRQLRSLDLVGSSVDAIPRGFSRLTNLRSLLGFPVHIDVGGQGWCSLEELGPLRQLRHLRLEGIEKVNASYLAERANISSMGHLISLHLNCSKSISANVTNSEQQLIQEVYEHLCPPRSVENLVMETYIGRRLPSWMRAPEAAAFGSLRYMVLRNLASCTELPDGLCQIHCLERLEINKAPLVKHVGPEFLEINNAPVWTVCAFPRLQELVLHGMVKWCGWVWDPWKAAMPALQVLLVEHCRLRSFPPGLYYHARALRHLVIAHARRLESLEAFSSLVELDICLSPRLRKIAYLPKLQKLTIKICPKLSVLEGVPALRSLVLEDYTMKTLPGYLLLQDDVCPKKLTLDCTIKLLKSISMGKGGSEWPKISHIQQVAAYAEDGGHQRKWSVLYTREPFSFEAYMPDSEENLADDKLVRSDDIPSDGSTDSQTDDELDDNNDSPTGSTGVDLFNNDSELVGIESPREKIIEMLMHGRHTDKQQLQVVSIYGIGGLGKTTIAKSVYRRISNRFECCAYVSGSQITDIVGIMKSIIDQVRCPYYSMEEVSNPQDNLQVIISILEKFLEDKRYLIVIDDIWEASVWETIKTAFIGNYQGSGIIATTCKVDVAESIGGIYTPPLLSDEDSKILFYRRTNFRSEAGCPSQYREVSKRLLHKCSRLPLAIITITSLLRPLNSEEEWKKVCNSIDSGSELGDSVTDMRRILSRSYHDLSPHLRKCFLYLSIFPEDYVIRRDSLVQRWLSEGLIPSDHGQNLHELGETYFYQLLDTGMIQPVEFDNDGNALACRVPVVIIDLIAYLLLIEEKHNTTSASQRRTDPPNKVERLSLQVSKEEKDAVAKAPKSLGTAAGTISSSAKETTKCFWEGSLSISCSADSVDALPISKNLRVLVLEGSLENRHVDKYLGRSSRQLRYLILASTQITEIPKKVGNLQFLQTLDLRETRVTELPLTFVRLKQLQCLLINRSTKVPAGISNLQALKVLQDIDISKSPDILESICTLPELRVLKITLWSWDESSSKLLPETLCKLSTSELMHLSISTCCSLEFKSSDDVQEVFQHITKLEIQHSTFNTLPTWIDKLKKLSSLSIEVYLLEEDALRILGGLPALVFLSLTAKKTPEARPTEDKLVVRSNGFGCLKTFHLFSRDMVIKFEKGSMKSLERLKLSFQASLQFKKIIQASLQFPKNNQESLTKEIFSFGLENLSSLKHIQVELICFSATEKAVKVAEDAIRGMIWASSRQPRPALDIRRSAEEYKIDDKKELREEARDGFLAYWDGRTASV</sequence>
<dbReference type="Pfam" id="PF00931">
    <property type="entry name" value="NB-ARC"/>
    <property type="match status" value="2"/>
</dbReference>
<feature type="region of interest" description="Disordered" evidence="7">
    <location>
        <begin position="1051"/>
        <end position="1090"/>
    </location>
</feature>
<dbReference type="InterPro" id="IPR002182">
    <property type="entry name" value="NB-ARC"/>
</dbReference>
<evidence type="ECO:0000256" key="4">
    <source>
        <dbReference type="ARBA" id="ARBA00022741"/>
    </source>
</evidence>
<name>A0A8T0MB08_PANVG</name>
<dbReference type="GO" id="GO:0002758">
    <property type="term" value="P:innate immune response-activating signaling pathway"/>
    <property type="evidence" value="ECO:0007669"/>
    <property type="project" value="UniProtKB-ARBA"/>
</dbReference>
<dbReference type="Gene3D" id="3.40.50.300">
    <property type="entry name" value="P-loop containing nucleotide triphosphate hydrolases"/>
    <property type="match status" value="2"/>
</dbReference>
<dbReference type="SUPFAM" id="SSF52540">
    <property type="entry name" value="P-loop containing nucleoside triphosphate hydrolases"/>
    <property type="match status" value="2"/>
</dbReference>
<dbReference type="SUPFAM" id="SSF52047">
    <property type="entry name" value="RNI-like"/>
    <property type="match status" value="1"/>
</dbReference>
<feature type="domain" description="AAA+ ATPase" evidence="8">
    <location>
        <begin position="1119"/>
        <end position="1271"/>
    </location>
</feature>
<reference evidence="9" key="1">
    <citation type="submission" date="2020-05" db="EMBL/GenBank/DDBJ databases">
        <title>WGS assembly of Panicum virgatum.</title>
        <authorList>
            <person name="Lovell J.T."/>
            <person name="Jenkins J."/>
            <person name="Shu S."/>
            <person name="Juenger T.E."/>
            <person name="Schmutz J."/>
        </authorList>
    </citation>
    <scope>NUCLEOTIDE SEQUENCE</scope>
    <source>
        <strain evidence="9">AP13</strain>
    </source>
</reference>
<comment type="caution">
    <text evidence="9">The sequence shown here is derived from an EMBL/GenBank/DDBJ whole genome shotgun (WGS) entry which is preliminary data.</text>
</comment>
<dbReference type="GO" id="GO:0009626">
    <property type="term" value="P:plant-type hypersensitive response"/>
    <property type="evidence" value="ECO:0007669"/>
    <property type="project" value="UniProtKB-ARBA"/>
</dbReference>
<dbReference type="PANTHER" id="PTHR23155:SF1228">
    <property type="entry name" value="NB-ARC DOMAIN CONTAINING PROTEIN, EXPRESSED"/>
    <property type="match status" value="1"/>
</dbReference>
<keyword evidence="3" id="KW-0677">Repeat</keyword>
<keyword evidence="10" id="KW-1185">Reference proteome</keyword>
<dbReference type="InterPro" id="IPR044974">
    <property type="entry name" value="Disease_R_plants"/>
</dbReference>
<organism evidence="9 10">
    <name type="scientific">Panicum virgatum</name>
    <name type="common">Blackwell switchgrass</name>
    <dbReference type="NCBI Taxonomy" id="38727"/>
    <lineage>
        <taxon>Eukaryota</taxon>
        <taxon>Viridiplantae</taxon>
        <taxon>Streptophyta</taxon>
        <taxon>Embryophyta</taxon>
        <taxon>Tracheophyta</taxon>
        <taxon>Spermatophyta</taxon>
        <taxon>Magnoliopsida</taxon>
        <taxon>Liliopsida</taxon>
        <taxon>Poales</taxon>
        <taxon>Poaceae</taxon>
        <taxon>PACMAD clade</taxon>
        <taxon>Panicoideae</taxon>
        <taxon>Panicodae</taxon>
        <taxon>Paniceae</taxon>
        <taxon>Panicinae</taxon>
        <taxon>Panicum</taxon>
        <taxon>Panicum sect. Hiantes</taxon>
    </lineage>
</organism>
<dbReference type="InterPro" id="IPR038005">
    <property type="entry name" value="RX-like_CC"/>
</dbReference>
<dbReference type="InterPro" id="IPR055414">
    <property type="entry name" value="LRR_R13L4/SHOC2-like"/>
</dbReference>
<comment type="similarity">
    <text evidence="1">Belongs to the disease resistance NB-LRR family.</text>
</comment>
<dbReference type="Gene3D" id="1.10.8.430">
    <property type="entry name" value="Helical domain of apoptotic protease-activating factors"/>
    <property type="match status" value="2"/>
</dbReference>
<gene>
    <name evidence="9" type="ORF">PVAP13_9NG201500</name>
</gene>
<evidence type="ECO:0000256" key="7">
    <source>
        <dbReference type="SAM" id="MobiDB-lite"/>
    </source>
</evidence>
<proteinExistence type="inferred from homology"/>
<accession>A0A8T0MB08</accession>
<feature type="domain" description="AAA+ ATPase" evidence="8">
    <location>
        <begin position="200"/>
        <end position="333"/>
    </location>
</feature>
<protein>
    <recommendedName>
        <fullName evidence="8">AAA+ ATPase domain-containing protein</fullName>
    </recommendedName>
</protein>
<dbReference type="FunFam" id="1.10.10.10:FF:000322">
    <property type="entry name" value="Probable disease resistance protein At1g63360"/>
    <property type="match status" value="1"/>
</dbReference>
<dbReference type="Pfam" id="PF23559">
    <property type="entry name" value="WHD_DRP"/>
    <property type="match status" value="2"/>
</dbReference>
<keyword evidence="2" id="KW-0433">Leucine-rich repeat</keyword>
<dbReference type="GO" id="GO:0043531">
    <property type="term" value="F:ADP binding"/>
    <property type="evidence" value="ECO:0007669"/>
    <property type="project" value="InterPro"/>
</dbReference>
<keyword evidence="5" id="KW-0611">Plant defense</keyword>
<dbReference type="InterPro" id="IPR058922">
    <property type="entry name" value="WHD_DRP"/>
</dbReference>
<evidence type="ECO:0000313" key="9">
    <source>
        <dbReference type="EMBL" id="KAG2534050.1"/>
    </source>
</evidence>
<dbReference type="InterPro" id="IPR042197">
    <property type="entry name" value="Apaf_helical"/>
</dbReference>
<dbReference type="InterPro" id="IPR003593">
    <property type="entry name" value="AAA+_ATPase"/>
</dbReference>
<dbReference type="SMART" id="SM00369">
    <property type="entry name" value="LRR_TYP"/>
    <property type="match status" value="4"/>
</dbReference>
<evidence type="ECO:0000256" key="3">
    <source>
        <dbReference type="ARBA" id="ARBA00022737"/>
    </source>
</evidence>